<feature type="chain" id="PRO_5008069646" evidence="7">
    <location>
        <begin position="31"/>
        <end position="385"/>
    </location>
</feature>
<dbReference type="GO" id="GO:0022857">
    <property type="term" value="F:transmembrane transporter activity"/>
    <property type="evidence" value="ECO:0007669"/>
    <property type="project" value="InterPro"/>
</dbReference>
<feature type="signal peptide" evidence="7">
    <location>
        <begin position="1"/>
        <end position="30"/>
    </location>
</feature>
<feature type="domain" description="CusB-like beta-barrel" evidence="9">
    <location>
        <begin position="236"/>
        <end position="307"/>
    </location>
</feature>
<dbReference type="OrthoDB" id="9768185at2"/>
<dbReference type="STRING" id="702114.A1355_02195"/>
<evidence type="ECO:0000256" key="2">
    <source>
        <dbReference type="ARBA" id="ARBA00022448"/>
    </source>
</evidence>
<sequence length="385" mass="41826">MTTVFKRHFNVPIRTALLAGLLALAACNEAADKTPPPPAAKTPGEVVLQADSPKKTYVKIREVAYSRPPTMEPLAGKIAYDENLTSRISSPVAGRVVGQALALGSQVAAGSTLLELHSPDVADAEADFAKAQAESTLANRAYQRQRELYEGKVVARKDFEQAEDDLQRARSELQRTETRLKNLHLAGRQANGRFALKSPLAGSVVERNVNPGQEVGPDTDRPLFVVSDLSRLSAVLEVFEIHLSKIKVGQQVSVEVPAYPGERFPAVVRYIGQLLDENSRSVQVRCELANPDGRLLPGMYASVTLESDPSQQAIVIPLTAVFTEAESDYVFVATGENRFKQKPIKIGLRLKDQGVVLEGLQPGERLVTEGALVLRAEEDADTQAN</sequence>
<dbReference type="Pfam" id="PF25893">
    <property type="entry name" value="HH_CzcB"/>
    <property type="match status" value="1"/>
</dbReference>
<dbReference type="InterPro" id="IPR051909">
    <property type="entry name" value="MFP_Cation_Efflux"/>
</dbReference>
<proteinExistence type="inferred from homology"/>
<keyword evidence="2" id="KW-0813">Transport</keyword>
<dbReference type="Gene3D" id="2.40.30.170">
    <property type="match status" value="1"/>
</dbReference>
<dbReference type="InterPro" id="IPR058792">
    <property type="entry name" value="Beta-barrel_RND_2"/>
</dbReference>
<dbReference type="PANTHER" id="PTHR30097:SF4">
    <property type="entry name" value="SLR6042 PROTEIN"/>
    <property type="match status" value="1"/>
</dbReference>
<gene>
    <name evidence="12" type="ORF">A1355_02195</name>
</gene>
<dbReference type="RefSeq" id="WP_064026417.1">
    <property type="nucleotide sequence ID" value="NZ_LUUK01000078.1"/>
</dbReference>
<name>A0A177NX75_9GAMM</name>
<dbReference type="NCBIfam" id="TIGR01730">
    <property type="entry name" value="RND_mfp"/>
    <property type="match status" value="1"/>
</dbReference>
<dbReference type="FunFam" id="2.40.420.20:FF:000006">
    <property type="entry name" value="RND family efflux transporter MFP subunit"/>
    <property type="match status" value="1"/>
</dbReference>
<dbReference type="InterPro" id="IPR058648">
    <property type="entry name" value="HH_CzcB-like"/>
</dbReference>
<evidence type="ECO:0000259" key="8">
    <source>
        <dbReference type="Pfam" id="PF25893"/>
    </source>
</evidence>
<keyword evidence="7" id="KW-0732">Signal</keyword>
<evidence type="ECO:0000259" key="11">
    <source>
        <dbReference type="Pfam" id="PF25973"/>
    </source>
</evidence>
<organism evidence="12 13">
    <name type="scientific">Methylomonas koyamae</name>
    <dbReference type="NCBI Taxonomy" id="702114"/>
    <lineage>
        <taxon>Bacteria</taxon>
        <taxon>Pseudomonadati</taxon>
        <taxon>Pseudomonadota</taxon>
        <taxon>Gammaproteobacteria</taxon>
        <taxon>Methylococcales</taxon>
        <taxon>Methylococcaceae</taxon>
        <taxon>Methylomonas</taxon>
    </lineage>
</organism>
<evidence type="ECO:0000256" key="4">
    <source>
        <dbReference type="ARBA" id="ARBA00043263"/>
    </source>
</evidence>
<evidence type="ECO:0000256" key="5">
    <source>
        <dbReference type="ARBA" id="ARBA00058766"/>
    </source>
</evidence>
<dbReference type="GO" id="GO:0030313">
    <property type="term" value="C:cell envelope"/>
    <property type="evidence" value="ECO:0007669"/>
    <property type="project" value="TreeGrafter"/>
</dbReference>
<accession>A0A177NX75</accession>
<dbReference type="Pfam" id="PF25967">
    <property type="entry name" value="RND-MFP_C"/>
    <property type="match status" value="1"/>
</dbReference>
<dbReference type="GO" id="GO:0015679">
    <property type="term" value="P:plasma membrane copper ion transport"/>
    <property type="evidence" value="ECO:0007669"/>
    <property type="project" value="TreeGrafter"/>
</dbReference>
<dbReference type="InterPro" id="IPR006143">
    <property type="entry name" value="RND_pump_MFP"/>
</dbReference>
<feature type="domain" description="CzcB-like alpha-helical hairpin" evidence="8">
    <location>
        <begin position="123"/>
        <end position="181"/>
    </location>
</feature>
<keyword evidence="4" id="KW-0105">Cadmium resistance</keyword>
<evidence type="ECO:0000313" key="13">
    <source>
        <dbReference type="Proteomes" id="UP000077628"/>
    </source>
</evidence>
<evidence type="ECO:0000313" key="12">
    <source>
        <dbReference type="EMBL" id="OAI22442.1"/>
    </source>
</evidence>
<feature type="domain" description="CzcB-like barrel-sandwich hybrid" evidence="11">
    <location>
        <begin position="86"/>
        <end position="228"/>
    </location>
</feature>
<dbReference type="SUPFAM" id="SSF111369">
    <property type="entry name" value="HlyD-like secretion proteins"/>
    <property type="match status" value="1"/>
</dbReference>
<dbReference type="Gene3D" id="2.40.420.20">
    <property type="match status" value="1"/>
</dbReference>
<keyword evidence="6" id="KW-0175">Coiled coil</keyword>
<dbReference type="FunFam" id="2.40.30.170:FF:000010">
    <property type="entry name" value="Efflux RND transporter periplasmic adaptor subunit"/>
    <property type="match status" value="1"/>
</dbReference>
<dbReference type="Pfam" id="PF25954">
    <property type="entry name" value="Beta-barrel_RND_2"/>
    <property type="match status" value="1"/>
</dbReference>
<keyword evidence="13" id="KW-1185">Reference proteome</keyword>
<evidence type="ECO:0000256" key="6">
    <source>
        <dbReference type="SAM" id="Coils"/>
    </source>
</evidence>
<comment type="function">
    <text evidence="5">CzcA and CzcB together would act in zinc efflux nearly as effectively as the complete czc efflux system (CzcABC). The CzcB protein is thought to funnel zinc cations to the CzcA transport protein.</text>
</comment>
<dbReference type="GO" id="GO:0016020">
    <property type="term" value="C:membrane"/>
    <property type="evidence" value="ECO:0007669"/>
    <property type="project" value="InterPro"/>
</dbReference>
<dbReference type="InterPro" id="IPR058647">
    <property type="entry name" value="BSH_CzcB-like"/>
</dbReference>
<evidence type="ECO:0000259" key="10">
    <source>
        <dbReference type="Pfam" id="PF25967"/>
    </source>
</evidence>
<feature type="coiled-coil region" evidence="6">
    <location>
        <begin position="152"/>
        <end position="186"/>
    </location>
</feature>
<dbReference type="EMBL" id="LUUK01000078">
    <property type="protein sequence ID" value="OAI22442.1"/>
    <property type="molecule type" value="Genomic_DNA"/>
</dbReference>
<comment type="similarity">
    <text evidence="1">Belongs to the membrane fusion protein (MFP) (TC 8.A.1) family.</text>
</comment>
<reference evidence="13" key="1">
    <citation type="submission" date="2016-03" db="EMBL/GenBank/DDBJ databases">
        <authorList>
            <person name="Heylen K."/>
            <person name="De Vos P."/>
            <person name="Vekeman B."/>
        </authorList>
    </citation>
    <scope>NUCLEOTIDE SEQUENCE [LARGE SCALE GENOMIC DNA]</scope>
    <source>
        <strain evidence="13">R-45383</strain>
    </source>
</reference>
<dbReference type="Gene3D" id="1.10.287.470">
    <property type="entry name" value="Helix hairpin bin"/>
    <property type="match status" value="1"/>
</dbReference>
<dbReference type="PANTHER" id="PTHR30097">
    <property type="entry name" value="CATION EFFLUX SYSTEM PROTEIN CUSB"/>
    <property type="match status" value="1"/>
</dbReference>
<evidence type="ECO:0000256" key="7">
    <source>
        <dbReference type="SAM" id="SignalP"/>
    </source>
</evidence>
<dbReference type="Pfam" id="PF25973">
    <property type="entry name" value="BSH_CzcB"/>
    <property type="match status" value="1"/>
</dbReference>
<comment type="caution">
    <text evidence="12">The sequence shown here is derived from an EMBL/GenBank/DDBJ whole genome shotgun (WGS) entry which is preliminary data.</text>
</comment>
<evidence type="ECO:0000256" key="1">
    <source>
        <dbReference type="ARBA" id="ARBA00009477"/>
    </source>
</evidence>
<evidence type="ECO:0000256" key="3">
    <source>
        <dbReference type="ARBA" id="ARBA00022833"/>
    </source>
</evidence>
<feature type="domain" description="Multidrug resistance protein MdtA-like C-terminal permuted SH3" evidence="10">
    <location>
        <begin position="312"/>
        <end position="371"/>
    </location>
</feature>
<dbReference type="InterPro" id="IPR058627">
    <property type="entry name" value="MdtA-like_C"/>
</dbReference>
<evidence type="ECO:0000259" key="9">
    <source>
        <dbReference type="Pfam" id="PF25954"/>
    </source>
</evidence>
<dbReference type="Proteomes" id="UP000077628">
    <property type="component" value="Unassembled WGS sequence"/>
</dbReference>
<dbReference type="PROSITE" id="PS51257">
    <property type="entry name" value="PROKAR_LIPOPROTEIN"/>
    <property type="match status" value="1"/>
</dbReference>
<dbReference type="GO" id="GO:0046686">
    <property type="term" value="P:response to cadmium ion"/>
    <property type="evidence" value="ECO:0007669"/>
    <property type="project" value="UniProtKB-KW"/>
</dbReference>
<dbReference type="GO" id="GO:0060003">
    <property type="term" value="P:copper ion export"/>
    <property type="evidence" value="ECO:0007669"/>
    <property type="project" value="TreeGrafter"/>
</dbReference>
<protein>
    <submittedName>
        <fullName evidence="12">Efflux transporter periplasmic adaptor subunit</fullName>
    </submittedName>
</protein>
<dbReference type="AlphaFoldDB" id="A0A177NX75"/>
<keyword evidence="3" id="KW-0862">Zinc</keyword>